<sequence>MRSPVSEFLTAVLAKVALLAAEALLLHLARTFLPSLVRPAGAATA</sequence>
<dbReference type="Proteomes" id="UP001501358">
    <property type="component" value="Unassembled WGS sequence"/>
</dbReference>
<organism evidence="1 2">
    <name type="scientific">Streptomyces thermolineatus</name>
    <dbReference type="NCBI Taxonomy" id="44033"/>
    <lineage>
        <taxon>Bacteria</taxon>
        <taxon>Bacillati</taxon>
        <taxon>Actinomycetota</taxon>
        <taxon>Actinomycetes</taxon>
        <taxon>Kitasatosporales</taxon>
        <taxon>Streptomycetaceae</taxon>
        <taxon>Streptomyces</taxon>
    </lineage>
</organism>
<evidence type="ECO:0000313" key="1">
    <source>
        <dbReference type="EMBL" id="GAA2488367.1"/>
    </source>
</evidence>
<reference evidence="2" key="1">
    <citation type="journal article" date="2019" name="Int. J. Syst. Evol. Microbiol.">
        <title>The Global Catalogue of Microorganisms (GCM) 10K type strain sequencing project: providing services to taxonomists for standard genome sequencing and annotation.</title>
        <authorList>
            <consortium name="The Broad Institute Genomics Platform"/>
            <consortium name="The Broad Institute Genome Sequencing Center for Infectious Disease"/>
            <person name="Wu L."/>
            <person name="Ma J."/>
        </authorList>
    </citation>
    <scope>NUCLEOTIDE SEQUENCE [LARGE SCALE GENOMIC DNA]</scope>
    <source>
        <strain evidence="2">JCM 6307</strain>
    </source>
</reference>
<name>A0ABP5YYM5_9ACTN</name>
<protein>
    <submittedName>
        <fullName evidence="1">Uncharacterized protein</fullName>
    </submittedName>
</protein>
<keyword evidence="2" id="KW-1185">Reference proteome</keyword>
<gene>
    <name evidence="1" type="ORF">GCM10010406_25620</name>
</gene>
<proteinExistence type="predicted"/>
<evidence type="ECO:0000313" key="2">
    <source>
        <dbReference type="Proteomes" id="UP001501358"/>
    </source>
</evidence>
<accession>A0ABP5YYM5</accession>
<comment type="caution">
    <text evidence="1">The sequence shown here is derived from an EMBL/GenBank/DDBJ whole genome shotgun (WGS) entry which is preliminary data.</text>
</comment>
<dbReference type="EMBL" id="BAAATA010000012">
    <property type="protein sequence ID" value="GAA2488367.1"/>
    <property type="molecule type" value="Genomic_DNA"/>
</dbReference>